<keyword evidence="3" id="KW-0732">Signal</keyword>
<evidence type="ECO:0000256" key="2">
    <source>
        <dbReference type="SAM" id="Phobius"/>
    </source>
</evidence>
<evidence type="ECO:0000256" key="1">
    <source>
        <dbReference type="SAM" id="MobiDB-lite"/>
    </source>
</evidence>
<gene>
    <name evidence="4" type="ORF">ACFW88_11515</name>
</gene>
<feature type="chain" id="PRO_5045812541" description="Integral membrane protein" evidence="3">
    <location>
        <begin position="22"/>
        <end position="309"/>
    </location>
</feature>
<feature type="region of interest" description="Disordered" evidence="1">
    <location>
        <begin position="94"/>
        <end position="129"/>
    </location>
</feature>
<keyword evidence="2" id="KW-1133">Transmembrane helix</keyword>
<evidence type="ECO:0000256" key="3">
    <source>
        <dbReference type="SAM" id="SignalP"/>
    </source>
</evidence>
<evidence type="ECO:0000313" key="4">
    <source>
        <dbReference type="EMBL" id="MFE1751151.1"/>
    </source>
</evidence>
<reference evidence="4 5" key="1">
    <citation type="submission" date="2024-09" db="EMBL/GenBank/DDBJ databases">
        <title>The Natural Products Discovery Center: Release of the First 8490 Sequenced Strains for Exploring Actinobacteria Biosynthetic Diversity.</title>
        <authorList>
            <person name="Kalkreuter E."/>
            <person name="Kautsar S.A."/>
            <person name="Yang D."/>
            <person name="Bader C.D."/>
            <person name="Teijaro C.N."/>
            <person name="Fluegel L."/>
            <person name="Davis C.M."/>
            <person name="Simpson J.R."/>
            <person name="Lauterbach L."/>
            <person name="Steele A.D."/>
            <person name="Gui C."/>
            <person name="Meng S."/>
            <person name="Li G."/>
            <person name="Viehrig K."/>
            <person name="Ye F."/>
            <person name="Su P."/>
            <person name="Kiefer A.F."/>
            <person name="Nichols A."/>
            <person name="Cepeda A.J."/>
            <person name="Yan W."/>
            <person name="Fan B."/>
            <person name="Jiang Y."/>
            <person name="Adhikari A."/>
            <person name="Zheng C.-J."/>
            <person name="Schuster L."/>
            <person name="Cowan T.M."/>
            <person name="Smanski M.J."/>
            <person name="Chevrette M.G."/>
            <person name="De Carvalho L.P.S."/>
            <person name="Shen B."/>
        </authorList>
    </citation>
    <scope>NUCLEOTIDE SEQUENCE [LARGE SCALE GENOMIC DNA]</scope>
    <source>
        <strain evidence="4 5">NPDC059500</strain>
    </source>
</reference>
<sequence length="309" mass="28557">MRTARTPVAVVVAAFATVGFAAPAAVAKGGDSPGVTWDVGPGGLGNGQFPVGPGNGLGNGQFPGGPGVGGVGGVGGFGGLGGNGQFPGGVGNGQFPGGPGNGPGGDFGNGNGQFPGGPGIGPGGGLGNGIGQYPGGPGNGEVGGIGGIGGTGGVGGVGGVGGIGGNRPGEGHGGVPGGIRNIVVAPNVIARGGRLSVAVSGCRTGGNASSPAFSTIPLRPVGGEVARGIATVRPDARPGSYAVRVNCGGRTLVRPNAFTVVGGVRGGVGGGTTTGATRADMAIGVGLVAAGVLGGATVWLRRRSTGRRV</sequence>
<name>A0ABW6H3Y2_9ACTN</name>
<proteinExistence type="predicted"/>
<feature type="signal peptide" evidence="3">
    <location>
        <begin position="1"/>
        <end position="21"/>
    </location>
</feature>
<keyword evidence="2" id="KW-0472">Membrane</keyword>
<accession>A0ABW6H3Y2</accession>
<dbReference type="Proteomes" id="UP001599756">
    <property type="component" value="Unassembled WGS sequence"/>
</dbReference>
<feature type="transmembrane region" description="Helical" evidence="2">
    <location>
        <begin position="281"/>
        <end position="300"/>
    </location>
</feature>
<evidence type="ECO:0000313" key="5">
    <source>
        <dbReference type="Proteomes" id="UP001599756"/>
    </source>
</evidence>
<keyword evidence="2" id="KW-0812">Transmembrane</keyword>
<dbReference type="EMBL" id="JBHYTS010000014">
    <property type="protein sequence ID" value="MFE1751151.1"/>
    <property type="molecule type" value="Genomic_DNA"/>
</dbReference>
<comment type="caution">
    <text evidence="4">The sequence shown here is derived from an EMBL/GenBank/DDBJ whole genome shotgun (WGS) entry which is preliminary data.</text>
</comment>
<evidence type="ECO:0008006" key="6">
    <source>
        <dbReference type="Google" id="ProtNLM"/>
    </source>
</evidence>
<organism evidence="4 5">
    <name type="scientific">Streptomyces anandii</name>
    <dbReference type="NCBI Taxonomy" id="285454"/>
    <lineage>
        <taxon>Bacteria</taxon>
        <taxon>Bacillati</taxon>
        <taxon>Actinomycetota</taxon>
        <taxon>Actinomycetes</taxon>
        <taxon>Kitasatosporales</taxon>
        <taxon>Streptomycetaceae</taxon>
        <taxon>Streptomyces</taxon>
    </lineage>
</organism>
<keyword evidence="5" id="KW-1185">Reference proteome</keyword>
<protein>
    <recommendedName>
        <fullName evidence="6">Integral membrane protein</fullName>
    </recommendedName>
</protein>
<dbReference type="RefSeq" id="WP_381840805.1">
    <property type="nucleotide sequence ID" value="NZ_JBHYTS010000014.1"/>
</dbReference>